<accession>A0A3D9T0S6</accession>
<dbReference type="InterPro" id="IPR036388">
    <property type="entry name" value="WH-like_DNA-bd_sf"/>
</dbReference>
<dbReference type="GO" id="GO:0003700">
    <property type="term" value="F:DNA-binding transcription factor activity"/>
    <property type="evidence" value="ECO:0007669"/>
    <property type="project" value="InterPro"/>
</dbReference>
<keyword evidence="3" id="KW-0804">Transcription</keyword>
<dbReference type="GO" id="GO:0003677">
    <property type="term" value="F:DNA binding"/>
    <property type="evidence" value="ECO:0007669"/>
    <property type="project" value="UniProtKB-KW"/>
</dbReference>
<keyword evidence="1" id="KW-0805">Transcription regulation</keyword>
<keyword evidence="6" id="KW-1185">Reference proteome</keyword>
<name>A0A3D9T0S6_9ACTN</name>
<dbReference type="PANTHER" id="PTHR33154:SF18">
    <property type="entry name" value="ARSENICAL RESISTANCE OPERON REPRESSOR"/>
    <property type="match status" value="1"/>
</dbReference>
<dbReference type="Pfam" id="PF01022">
    <property type="entry name" value="HTH_5"/>
    <property type="match status" value="1"/>
</dbReference>
<dbReference type="InterPro" id="IPR011991">
    <property type="entry name" value="ArsR-like_HTH"/>
</dbReference>
<feature type="domain" description="HTH arsR-type" evidence="4">
    <location>
        <begin position="15"/>
        <end position="113"/>
    </location>
</feature>
<keyword evidence="2" id="KW-0238">DNA-binding</keyword>
<dbReference type="PROSITE" id="PS50987">
    <property type="entry name" value="HTH_ARSR_2"/>
    <property type="match status" value="1"/>
</dbReference>
<dbReference type="PANTHER" id="PTHR33154">
    <property type="entry name" value="TRANSCRIPTIONAL REGULATOR, ARSR FAMILY"/>
    <property type="match status" value="1"/>
</dbReference>
<evidence type="ECO:0000259" key="4">
    <source>
        <dbReference type="PROSITE" id="PS50987"/>
    </source>
</evidence>
<evidence type="ECO:0000256" key="2">
    <source>
        <dbReference type="ARBA" id="ARBA00023125"/>
    </source>
</evidence>
<gene>
    <name evidence="5" type="ORF">DFJ69_5451</name>
</gene>
<protein>
    <submittedName>
        <fullName evidence="5">Regulatory ArsR family protein</fullName>
    </submittedName>
</protein>
<organism evidence="5 6">
    <name type="scientific">Thermomonospora umbrina</name>
    <dbReference type="NCBI Taxonomy" id="111806"/>
    <lineage>
        <taxon>Bacteria</taxon>
        <taxon>Bacillati</taxon>
        <taxon>Actinomycetota</taxon>
        <taxon>Actinomycetes</taxon>
        <taxon>Streptosporangiales</taxon>
        <taxon>Thermomonosporaceae</taxon>
        <taxon>Thermomonospora</taxon>
    </lineage>
</organism>
<dbReference type="Proteomes" id="UP000256661">
    <property type="component" value="Unassembled WGS sequence"/>
</dbReference>
<evidence type="ECO:0000256" key="1">
    <source>
        <dbReference type="ARBA" id="ARBA00023015"/>
    </source>
</evidence>
<dbReference type="AlphaFoldDB" id="A0A3D9T0S6"/>
<dbReference type="InterPro" id="IPR051081">
    <property type="entry name" value="HTH_MetalResp_TranReg"/>
</dbReference>
<evidence type="ECO:0000313" key="6">
    <source>
        <dbReference type="Proteomes" id="UP000256661"/>
    </source>
</evidence>
<sequence>MRELDVRLLEGEELSNQERARRLVPKLKALADEHRVVLALLLAERPRTVKELQEATGLSQTLISHHLKPLREQALVKVMPRGRSNVYALCCEEFGTPVRWLASLAALTPEGAQACCLSEDEEVGPDV</sequence>
<dbReference type="SMART" id="SM00418">
    <property type="entry name" value="HTH_ARSR"/>
    <property type="match status" value="1"/>
</dbReference>
<evidence type="ECO:0000313" key="5">
    <source>
        <dbReference type="EMBL" id="REE99933.1"/>
    </source>
</evidence>
<evidence type="ECO:0000256" key="3">
    <source>
        <dbReference type="ARBA" id="ARBA00023163"/>
    </source>
</evidence>
<dbReference type="NCBIfam" id="NF033788">
    <property type="entry name" value="HTH_metalloreg"/>
    <property type="match status" value="1"/>
</dbReference>
<dbReference type="Gene3D" id="1.10.10.10">
    <property type="entry name" value="Winged helix-like DNA-binding domain superfamily/Winged helix DNA-binding domain"/>
    <property type="match status" value="1"/>
</dbReference>
<dbReference type="PRINTS" id="PR00778">
    <property type="entry name" value="HTHARSR"/>
</dbReference>
<dbReference type="InterPro" id="IPR036390">
    <property type="entry name" value="WH_DNA-bd_sf"/>
</dbReference>
<comment type="caution">
    <text evidence="5">The sequence shown here is derived from an EMBL/GenBank/DDBJ whole genome shotgun (WGS) entry which is preliminary data.</text>
</comment>
<dbReference type="SUPFAM" id="SSF46785">
    <property type="entry name" value="Winged helix' DNA-binding domain"/>
    <property type="match status" value="1"/>
</dbReference>
<proteinExistence type="predicted"/>
<reference evidence="5 6" key="1">
    <citation type="submission" date="2018-08" db="EMBL/GenBank/DDBJ databases">
        <title>Sequencing the genomes of 1000 actinobacteria strains.</title>
        <authorList>
            <person name="Klenk H.-P."/>
        </authorList>
    </citation>
    <scope>NUCLEOTIDE SEQUENCE [LARGE SCALE GENOMIC DNA]</scope>
    <source>
        <strain evidence="5 6">DSM 43927</strain>
    </source>
</reference>
<dbReference type="CDD" id="cd00090">
    <property type="entry name" value="HTH_ARSR"/>
    <property type="match status" value="1"/>
</dbReference>
<dbReference type="EMBL" id="QTTT01000001">
    <property type="protein sequence ID" value="REE99933.1"/>
    <property type="molecule type" value="Genomic_DNA"/>
</dbReference>
<dbReference type="InterPro" id="IPR001845">
    <property type="entry name" value="HTH_ArsR_DNA-bd_dom"/>
</dbReference>